<dbReference type="Proteomes" id="UP001215461">
    <property type="component" value="Unassembled WGS sequence"/>
</dbReference>
<accession>A0ABD4XI48</accession>
<gene>
    <name evidence="1" type="ORF">G9403_02270</name>
</gene>
<sequence length="120" mass="13433">MKLDDLLIALESNGFTIENVNTENEGGIFIDGEPLDFSANPFVERNDEISFEYDFNSYKAEISTTNVKLNDAKKSFENDVVKLKESTELDIDKPFKNIKTKNHIGNIQETAKIGEGVQAA</sequence>
<dbReference type="EMBL" id="JAANXN010000002">
    <property type="protein sequence ID" value="MDF8370488.1"/>
    <property type="molecule type" value="Genomic_DNA"/>
</dbReference>
<dbReference type="RefSeq" id="WP_277361935.1">
    <property type="nucleotide sequence ID" value="NZ_JAANXN010000002.1"/>
</dbReference>
<organism evidence="1 2">
    <name type="scientific">Weissella paramesenteroides</name>
    <name type="common">Leuconostoc paramesenteroides</name>
    <dbReference type="NCBI Taxonomy" id="1249"/>
    <lineage>
        <taxon>Bacteria</taxon>
        <taxon>Bacillati</taxon>
        <taxon>Bacillota</taxon>
        <taxon>Bacilli</taxon>
        <taxon>Lactobacillales</taxon>
        <taxon>Lactobacillaceae</taxon>
        <taxon>Weissella</taxon>
    </lineage>
</organism>
<name>A0ABD4XI48_WEIPA</name>
<dbReference type="AlphaFoldDB" id="A0ABD4XI48"/>
<proteinExistence type="predicted"/>
<reference evidence="1 2" key="1">
    <citation type="submission" date="2020-03" db="EMBL/GenBank/DDBJ databases">
        <title>Comparative genomics of Weissella paramesenteroides.</title>
        <authorList>
            <person name="Kant R."/>
            <person name="Takala T."/>
            <person name="Saris P."/>
        </authorList>
    </citation>
    <scope>NUCLEOTIDE SEQUENCE [LARGE SCALE GENOMIC DNA]</scope>
    <source>
        <strain evidence="1 2">SJ27-4</strain>
    </source>
</reference>
<comment type="caution">
    <text evidence="1">The sequence shown here is derived from an EMBL/GenBank/DDBJ whole genome shotgun (WGS) entry which is preliminary data.</text>
</comment>
<evidence type="ECO:0008006" key="3">
    <source>
        <dbReference type="Google" id="ProtNLM"/>
    </source>
</evidence>
<evidence type="ECO:0000313" key="2">
    <source>
        <dbReference type="Proteomes" id="UP001215461"/>
    </source>
</evidence>
<evidence type="ECO:0000313" key="1">
    <source>
        <dbReference type="EMBL" id="MDF8370488.1"/>
    </source>
</evidence>
<protein>
    <recommendedName>
        <fullName evidence="3">PASTA domain-containing protein</fullName>
    </recommendedName>
</protein>